<dbReference type="EnsemblMetazoa" id="XM_020003566.1">
    <property type="protein sequence ID" value="XP_019859125.1"/>
    <property type="gene ID" value="LOC109587317"/>
</dbReference>
<proteinExistence type="predicted"/>
<sequence>MLDKEYRQHELRQNFKFQFDHSCFGCLELVFSPQDEPITGWIVSPDIVPCQIKEREINKFGFDINTIPPSCPVSIYADSSRPDTVHVLKYAIPLKGLLDPVKININRSLRDILDAGHSVGTKDVPNPGSHNDLKKHLNDLKRFLSTSEAKFRDIANGCKEVQIIDSSQYDELFDGMNNQSLSKRVELFMGNITLLIEICPDHISTFLSILREQDHVVLSTLADRIAASLDT</sequence>
<name>A0AAN0JQ02_AMPQE</name>
<dbReference type="KEGG" id="aqu:109587317"/>
<dbReference type="AlphaFoldDB" id="A0AAN0JQ02"/>
<dbReference type="Proteomes" id="UP000007879">
    <property type="component" value="Unassembled WGS sequence"/>
</dbReference>
<protein>
    <submittedName>
        <fullName evidence="1">Uncharacterized protein</fullName>
    </submittedName>
</protein>
<dbReference type="GeneID" id="109587317"/>
<reference evidence="1" key="2">
    <citation type="submission" date="2024-06" db="UniProtKB">
        <authorList>
            <consortium name="EnsemblMetazoa"/>
        </authorList>
    </citation>
    <scope>IDENTIFICATION</scope>
</reference>
<keyword evidence="2" id="KW-1185">Reference proteome</keyword>
<accession>A0AAN0JQ02</accession>
<organism evidence="1 2">
    <name type="scientific">Amphimedon queenslandica</name>
    <name type="common">Sponge</name>
    <dbReference type="NCBI Taxonomy" id="400682"/>
    <lineage>
        <taxon>Eukaryota</taxon>
        <taxon>Metazoa</taxon>
        <taxon>Porifera</taxon>
        <taxon>Demospongiae</taxon>
        <taxon>Heteroscleromorpha</taxon>
        <taxon>Haplosclerida</taxon>
        <taxon>Niphatidae</taxon>
        <taxon>Amphimedon</taxon>
    </lineage>
</organism>
<reference evidence="2" key="1">
    <citation type="journal article" date="2010" name="Nature">
        <title>The Amphimedon queenslandica genome and the evolution of animal complexity.</title>
        <authorList>
            <person name="Srivastava M."/>
            <person name="Simakov O."/>
            <person name="Chapman J."/>
            <person name="Fahey B."/>
            <person name="Gauthier M.E."/>
            <person name="Mitros T."/>
            <person name="Richards G.S."/>
            <person name="Conaco C."/>
            <person name="Dacre M."/>
            <person name="Hellsten U."/>
            <person name="Larroux C."/>
            <person name="Putnam N.H."/>
            <person name="Stanke M."/>
            <person name="Adamska M."/>
            <person name="Darling A."/>
            <person name="Degnan S.M."/>
            <person name="Oakley T.H."/>
            <person name="Plachetzki D.C."/>
            <person name="Zhai Y."/>
            <person name="Adamski M."/>
            <person name="Calcino A."/>
            <person name="Cummins S.F."/>
            <person name="Goodstein D.M."/>
            <person name="Harris C."/>
            <person name="Jackson D.J."/>
            <person name="Leys S.P."/>
            <person name="Shu S."/>
            <person name="Woodcroft B.J."/>
            <person name="Vervoort M."/>
            <person name="Kosik K.S."/>
            <person name="Manning G."/>
            <person name="Degnan B.M."/>
            <person name="Rokhsar D.S."/>
        </authorList>
    </citation>
    <scope>NUCLEOTIDE SEQUENCE [LARGE SCALE GENOMIC DNA]</scope>
</reference>
<dbReference type="RefSeq" id="XP_019859125.1">
    <property type="nucleotide sequence ID" value="XM_020003566.1"/>
</dbReference>
<evidence type="ECO:0000313" key="1">
    <source>
        <dbReference type="EnsemblMetazoa" id="XP_019859125.1"/>
    </source>
</evidence>
<evidence type="ECO:0000313" key="2">
    <source>
        <dbReference type="Proteomes" id="UP000007879"/>
    </source>
</evidence>